<keyword evidence="5" id="KW-1185">Reference proteome</keyword>
<dbReference type="Gene3D" id="3.40.50.720">
    <property type="entry name" value="NAD(P)-binding Rossmann-like Domain"/>
    <property type="match status" value="1"/>
</dbReference>
<dbReference type="EMBL" id="LAQT01000010">
    <property type="protein sequence ID" value="KPC52311.1"/>
    <property type="molecule type" value="Genomic_DNA"/>
</dbReference>
<keyword evidence="2" id="KW-0560">Oxidoreductase</keyword>
<evidence type="ECO:0000256" key="2">
    <source>
        <dbReference type="ARBA" id="ARBA00023002"/>
    </source>
</evidence>
<keyword evidence="1" id="KW-0521">NADP</keyword>
<name>A0A0N0GN27_9NEIS</name>
<evidence type="ECO:0000313" key="4">
    <source>
        <dbReference type="EMBL" id="KPC52311.1"/>
    </source>
</evidence>
<protein>
    <submittedName>
        <fullName evidence="4">NmrA-like family protein</fullName>
    </submittedName>
</protein>
<evidence type="ECO:0000313" key="5">
    <source>
        <dbReference type="Proteomes" id="UP000037939"/>
    </source>
</evidence>
<dbReference type="Proteomes" id="UP000037939">
    <property type="component" value="Unassembled WGS sequence"/>
</dbReference>
<dbReference type="InterPro" id="IPR036291">
    <property type="entry name" value="NAD(P)-bd_dom_sf"/>
</dbReference>
<proteinExistence type="predicted"/>
<dbReference type="STRING" id="857265.WG78_14670"/>
<reference evidence="4 5" key="1">
    <citation type="submission" date="2015-07" db="EMBL/GenBank/DDBJ databases">
        <title>Draft genome sequence of the Amantichitinum ursilacus IGB-41, a new chitin-degrading bacterium.</title>
        <authorList>
            <person name="Kirstahler P."/>
            <person name="Guenther M."/>
            <person name="Grumaz C."/>
            <person name="Rupp S."/>
            <person name="Zibek S."/>
            <person name="Sohn K."/>
        </authorList>
    </citation>
    <scope>NUCLEOTIDE SEQUENCE [LARGE SCALE GENOMIC DNA]</scope>
    <source>
        <strain evidence="4 5">IGB-41</strain>
    </source>
</reference>
<dbReference type="AlphaFoldDB" id="A0A0N0GN27"/>
<dbReference type="Pfam" id="PF05368">
    <property type="entry name" value="NmrA"/>
    <property type="match status" value="1"/>
</dbReference>
<evidence type="ECO:0000259" key="3">
    <source>
        <dbReference type="Pfam" id="PF05368"/>
    </source>
</evidence>
<dbReference type="InterPro" id="IPR008030">
    <property type="entry name" value="NmrA-like"/>
</dbReference>
<dbReference type="Gene3D" id="3.90.25.10">
    <property type="entry name" value="UDP-galactose 4-epimerase, domain 1"/>
    <property type="match status" value="1"/>
</dbReference>
<dbReference type="PANTHER" id="PTHR47706">
    <property type="entry name" value="NMRA-LIKE FAMILY PROTEIN"/>
    <property type="match status" value="1"/>
</dbReference>
<organism evidence="4 5">
    <name type="scientific">Amantichitinum ursilacus</name>
    <dbReference type="NCBI Taxonomy" id="857265"/>
    <lineage>
        <taxon>Bacteria</taxon>
        <taxon>Pseudomonadati</taxon>
        <taxon>Pseudomonadota</taxon>
        <taxon>Betaproteobacteria</taxon>
        <taxon>Neisseriales</taxon>
        <taxon>Chitinibacteraceae</taxon>
        <taxon>Amantichitinum</taxon>
    </lineage>
</organism>
<dbReference type="GO" id="GO:0016491">
    <property type="term" value="F:oxidoreductase activity"/>
    <property type="evidence" value="ECO:0007669"/>
    <property type="project" value="UniProtKB-KW"/>
</dbReference>
<dbReference type="SUPFAM" id="SSF51735">
    <property type="entry name" value="NAD(P)-binding Rossmann-fold domains"/>
    <property type="match status" value="1"/>
</dbReference>
<accession>A0A0N0GN27</accession>
<sequence>MTQTVLLAGATGMLGGRIAHHLLAQPDAKVRLLVRGGGSSKKQAALAPLLNAGAELIEGDLGDTVALDRATQGIDMIVSAVQGGPDVIIDGQLALAEAGKRNGVRRILPSDFGLDLFKATQGEHAAFNWRARADDVIAQLGMEHIHILQGGFMDLFGPGSPLLDYDKGVVQFWGDGTQPVEITSVEDTARMTARVALDRTVPSGKFAFAGDYVSFLEAAELAAAKTGRSFERRWLGSEADLRAAMAKAANTDPMQAIMLAYQLYMLNGQTALTHLQNNRYPDIQLTKFPDFLARRLAAQG</sequence>
<feature type="domain" description="NmrA-like" evidence="3">
    <location>
        <begin position="1"/>
        <end position="236"/>
    </location>
</feature>
<gene>
    <name evidence="4" type="ORF">WG78_14670</name>
</gene>
<dbReference type="InterPro" id="IPR051609">
    <property type="entry name" value="NmrA/Isoflavone_reductase-like"/>
</dbReference>
<evidence type="ECO:0000256" key="1">
    <source>
        <dbReference type="ARBA" id="ARBA00022857"/>
    </source>
</evidence>
<comment type="caution">
    <text evidence="4">The sequence shown here is derived from an EMBL/GenBank/DDBJ whole genome shotgun (WGS) entry which is preliminary data.</text>
</comment>
<dbReference type="PANTHER" id="PTHR47706:SF1">
    <property type="entry name" value="CIPA-LIKE, PUTATIVE (AFU_ORTHOLOGUE AFUA_1G12460)-RELATED"/>
    <property type="match status" value="1"/>
</dbReference>